<comment type="caution">
    <text evidence="1">The sequence shown here is derived from an EMBL/GenBank/DDBJ whole genome shotgun (WGS) entry which is preliminary data.</text>
</comment>
<sequence>MAGPFSENKTDGGSLLRFEISVQIQTLAGYLEMGLYYTQGRWEELVHGLLIGAKRCSHWKKTKPGEPPS</sequence>
<keyword evidence="2" id="KW-1185">Reference proteome</keyword>
<name>A0A6D2LLD4_9BRAS</name>
<gene>
    <name evidence="1" type="ORF">MERR_LOCUS49528</name>
</gene>
<reference evidence="1" key="1">
    <citation type="submission" date="2020-01" db="EMBL/GenBank/DDBJ databases">
        <authorList>
            <person name="Mishra B."/>
        </authorList>
    </citation>
    <scope>NUCLEOTIDE SEQUENCE [LARGE SCALE GENOMIC DNA]</scope>
</reference>
<evidence type="ECO:0000313" key="1">
    <source>
        <dbReference type="EMBL" id="CAA7062292.1"/>
    </source>
</evidence>
<dbReference type="EMBL" id="CACVBM020001939">
    <property type="protein sequence ID" value="CAA7062292.1"/>
    <property type="molecule type" value="Genomic_DNA"/>
</dbReference>
<dbReference type="AlphaFoldDB" id="A0A6D2LLD4"/>
<dbReference type="Proteomes" id="UP000467841">
    <property type="component" value="Unassembled WGS sequence"/>
</dbReference>
<accession>A0A6D2LLD4</accession>
<proteinExistence type="predicted"/>
<protein>
    <submittedName>
        <fullName evidence="1">Uncharacterized protein</fullName>
    </submittedName>
</protein>
<evidence type="ECO:0000313" key="2">
    <source>
        <dbReference type="Proteomes" id="UP000467841"/>
    </source>
</evidence>
<organism evidence="1 2">
    <name type="scientific">Microthlaspi erraticum</name>
    <dbReference type="NCBI Taxonomy" id="1685480"/>
    <lineage>
        <taxon>Eukaryota</taxon>
        <taxon>Viridiplantae</taxon>
        <taxon>Streptophyta</taxon>
        <taxon>Embryophyta</taxon>
        <taxon>Tracheophyta</taxon>
        <taxon>Spermatophyta</taxon>
        <taxon>Magnoliopsida</taxon>
        <taxon>eudicotyledons</taxon>
        <taxon>Gunneridae</taxon>
        <taxon>Pentapetalae</taxon>
        <taxon>rosids</taxon>
        <taxon>malvids</taxon>
        <taxon>Brassicales</taxon>
        <taxon>Brassicaceae</taxon>
        <taxon>Coluteocarpeae</taxon>
        <taxon>Microthlaspi</taxon>
    </lineage>
</organism>